<dbReference type="EMBL" id="JAAAIM010001649">
    <property type="protein sequence ID" value="KAG0276768.1"/>
    <property type="molecule type" value="Genomic_DNA"/>
</dbReference>
<protein>
    <recommendedName>
        <fullName evidence="3">DUF38 domain-containing protein</fullName>
    </recommendedName>
</protein>
<keyword evidence="2" id="KW-1185">Reference proteome</keyword>
<dbReference type="Gene3D" id="3.80.10.10">
    <property type="entry name" value="Ribonuclease Inhibitor"/>
    <property type="match status" value="1"/>
</dbReference>
<sequence>MEVFKLIFEKEYVYDDVAEWRLTDAAGNVDWMTVIKKEEPLVNLEELSLWDIGEEASTDDIIAIFAHCPNSKKLSIEIFSEDYDHDAIGEFIGKECSKIQTLNCGSIEIGVDVDGPLLLLILEALPAQQLEVMIFRGSLSPFCASSFTRPIQRHSTALHTIHISHTATLEKISVAIIFEECISLQDFSLEFDRDHGRGLFATLSDILERPWNTSNLVSLSLGIGGCELPVEYEGQQPYYDRSAPITLSKAETVHFTRLEELYRRIGSLVELEFLGLEMMTLDTEGRVDMALMNKRKSFPAMLTLGDPKTGRPGYLSLLTDLKKLRYLRRLVHADSTESTATVGLEE</sequence>
<dbReference type="InterPro" id="IPR032675">
    <property type="entry name" value="LRR_dom_sf"/>
</dbReference>
<proteinExistence type="predicted"/>
<evidence type="ECO:0008006" key="3">
    <source>
        <dbReference type="Google" id="ProtNLM"/>
    </source>
</evidence>
<reference evidence="1 2" key="1">
    <citation type="journal article" date="2020" name="Fungal Divers.">
        <title>Resolving the Mortierellaceae phylogeny through synthesis of multi-gene phylogenetics and phylogenomics.</title>
        <authorList>
            <person name="Vandepol N."/>
            <person name="Liber J."/>
            <person name="Desiro A."/>
            <person name="Na H."/>
            <person name="Kennedy M."/>
            <person name="Barry K."/>
            <person name="Grigoriev I.V."/>
            <person name="Miller A.N."/>
            <person name="O'Donnell K."/>
            <person name="Stajich J.E."/>
            <person name="Bonito G."/>
        </authorList>
    </citation>
    <scope>NUCLEOTIDE SEQUENCE [LARGE SCALE GENOMIC DNA]</scope>
    <source>
        <strain evidence="1 2">AD045</strain>
    </source>
</reference>
<dbReference type="Proteomes" id="UP001194696">
    <property type="component" value="Unassembled WGS sequence"/>
</dbReference>
<name>A0ABQ7JKC5_9FUNG</name>
<comment type="caution">
    <text evidence="1">The sequence shown here is derived from an EMBL/GenBank/DDBJ whole genome shotgun (WGS) entry which is preliminary data.</text>
</comment>
<organism evidence="1 2">
    <name type="scientific">Linnemannia gamsii</name>
    <dbReference type="NCBI Taxonomy" id="64522"/>
    <lineage>
        <taxon>Eukaryota</taxon>
        <taxon>Fungi</taxon>
        <taxon>Fungi incertae sedis</taxon>
        <taxon>Mucoromycota</taxon>
        <taxon>Mortierellomycotina</taxon>
        <taxon>Mortierellomycetes</taxon>
        <taxon>Mortierellales</taxon>
        <taxon>Mortierellaceae</taxon>
        <taxon>Linnemannia</taxon>
    </lineage>
</organism>
<evidence type="ECO:0000313" key="2">
    <source>
        <dbReference type="Proteomes" id="UP001194696"/>
    </source>
</evidence>
<gene>
    <name evidence="1" type="ORF">BGZ96_003145</name>
</gene>
<evidence type="ECO:0000313" key="1">
    <source>
        <dbReference type="EMBL" id="KAG0276768.1"/>
    </source>
</evidence>
<accession>A0ABQ7JKC5</accession>
<dbReference type="SUPFAM" id="SSF52047">
    <property type="entry name" value="RNI-like"/>
    <property type="match status" value="1"/>
</dbReference>